<accession>T1F4A4</accession>
<keyword evidence="3" id="KW-1185">Reference proteome</keyword>
<dbReference type="InParanoid" id="T1F4A4"/>
<dbReference type="KEGG" id="hro:HELRODRAFT_171444"/>
<organism evidence="2 3">
    <name type="scientific">Helobdella robusta</name>
    <name type="common">Californian leech</name>
    <dbReference type="NCBI Taxonomy" id="6412"/>
    <lineage>
        <taxon>Eukaryota</taxon>
        <taxon>Metazoa</taxon>
        <taxon>Spiralia</taxon>
        <taxon>Lophotrochozoa</taxon>
        <taxon>Annelida</taxon>
        <taxon>Clitellata</taxon>
        <taxon>Hirudinea</taxon>
        <taxon>Rhynchobdellida</taxon>
        <taxon>Glossiphoniidae</taxon>
        <taxon>Helobdella</taxon>
    </lineage>
</organism>
<dbReference type="EnsemblMetazoa" id="HelroT171444">
    <property type="protein sequence ID" value="HelroP171444"/>
    <property type="gene ID" value="HelroG171444"/>
</dbReference>
<proteinExistence type="predicted"/>
<dbReference type="HOGENOM" id="CLU_2212757_0_0_1"/>
<evidence type="ECO:0000313" key="3">
    <source>
        <dbReference type="Proteomes" id="UP000015101"/>
    </source>
</evidence>
<dbReference type="CTD" id="20203653"/>
<evidence type="ECO:0000313" key="2">
    <source>
        <dbReference type="EnsemblMetazoa" id="HelroP171444"/>
    </source>
</evidence>
<dbReference type="Proteomes" id="UP000015101">
    <property type="component" value="Unassembled WGS sequence"/>
</dbReference>
<reference evidence="2" key="3">
    <citation type="submission" date="2015-06" db="UniProtKB">
        <authorList>
            <consortium name="EnsemblMetazoa"/>
        </authorList>
    </citation>
    <scope>IDENTIFICATION</scope>
</reference>
<dbReference type="RefSeq" id="XP_009016407.1">
    <property type="nucleotide sequence ID" value="XM_009018159.1"/>
</dbReference>
<dbReference type="AlphaFoldDB" id="T1F4A4"/>
<gene>
    <name evidence="2" type="primary">20203653</name>
    <name evidence="1" type="ORF">HELRODRAFT_171444</name>
</gene>
<dbReference type="GeneID" id="20203653"/>
<dbReference type="EMBL" id="KB096325">
    <property type="protein sequence ID" value="ESO05774.1"/>
    <property type="molecule type" value="Genomic_DNA"/>
</dbReference>
<reference evidence="1 3" key="2">
    <citation type="journal article" date="2013" name="Nature">
        <title>Insights into bilaterian evolution from three spiralian genomes.</title>
        <authorList>
            <person name="Simakov O."/>
            <person name="Marletaz F."/>
            <person name="Cho S.J."/>
            <person name="Edsinger-Gonzales E."/>
            <person name="Havlak P."/>
            <person name="Hellsten U."/>
            <person name="Kuo D.H."/>
            <person name="Larsson T."/>
            <person name="Lv J."/>
            <person name="Arendt D."/>
            <person name="Savage R."/>
            <person name="Osoegawa K."/>
            <person name="de Jong P."/>
            <person name="Grimwood J."/>
            <person name="Chapman J.A."/>
            <person name="Shapiro H."/>
            <person name="Aerts A."/>
            <person name="Otillar R.P."/>
            <person name="Terry A.Y."/>
            <person name="Boore J.L."/>
            <person name="Grigoriev I.V."/>
            <person name="Lindberg D.R."/>
            <person name="Seaver E.C."/>
            <person name="Weisblat D.A."/>
            <person name="Putnam N.H."/>
            <person name="Rokhsar D.S."/>
        </authorList>
    </citation>
    <scope>NUCLEOTIDE SEQUENCE</scope>
</reference>
<name>T1F4A4_HELRO</name>
<reference evidence="3" key="1">
    <citation type="submission" date="2012-12" db="EMBL/GenBank/DDBJ databases">
        <authorList>
            <person name="Hellsten U."/>
            <person name="Grimwood J."/>
            <person name="Chapman J.A."/>
            <person name="Shapiro H."/>
            <person name="Aerts A."/>
            <person name="Otillar R.P."/>
            <person name="Terry A.Y."/>
            <person name="Boore J.L."/>
            <person name="Simakov O."/>
            <person name="Marletaz F."/>
            <person name="Cho S.-J."/>
            <person name="Edsinger-Gonzales E."/>
            <person name="Havlak P."/>
            <person name="Kuo D.-H."/>
            <person name="Larsson T."/>
            <person name="Lv J."/>
            <person name="Arendt D."/>
            <person name="Savage R."/>
            <person name="Osoegawa K."/>
            <person name="de Jong P."/>
            <person name="Lindberg D.R."/>
            <person name="Seaver E.C."/>
            <person name="Weisblat D.A."/>
            <person name="Putnam N.H."/>
            <person name="Grigoriev I.V."/>
            <person name="Rokhsar D.S."/>
        </authorList>
    </citation>
    <scope>NUCLEOTIDE SEQUENCE</scope>
</reference>
<sequence length="107" mass="12106">MEDILEEGEITCPHTIATFEVAPSVQGSSHNMFSSYESEHGANFKSHCLVTSSFNKQLIDQLEKRHLQNSILDKAIEIENLSKQLDHAKSLIANLKQNFDTHSYNCK</sequence>
<evidence type="ECO:0000313" key="1">
    <source>
        <dbReference type="EMBL" id="ESO05774.1"/>
    </source>
</evidence>
<dbReference type="EMBL" id="AMQM01003875">
    <property type="status" value="NOT_ANNOTATED_CDS"/>
    <property type="molecule type" value="Genomic_DNA"/>
</dbReference>
<protein>
    <submittedName>
        <fullName evidence="1 2">Uncharacterized protein</fullName>
    </submittedName>
</protein>